<comment type="caution">
    <text evidence="1">The sequence shown here is derived from an EMBL/GenBank/DDBJ whole genome shotgun (WGS) entry which is preliminary data.</text>
</comment>
<dbReference type="AlphaFoldDB" id="A0A3D9T8K8"/>
<evidence type="ECO:0000313" key="1">
    <source>
        <dbReference type="EMBL" id="REF00092.1"/>
    </source>
</evidence>
<reference evidence="1 2" key="1">
    <citation type="submission" date="2018-08" db="EMBL/GenBank/DDBJ databases">
        <title>Sequencing the genomes of 1000 actinobacteria strains.</title>
        <authorList>
            <person name="Klenk H.-P."/>
        </authorList>
    </citation>
    <scope>NUCLEOTIDE SEQUENCE [LARGE SCALE GENOMIC DNA]</scope>
    <source>
        <strain evidence="1 2">DSM 43927</strain>
    </source>
</reference>
<gene>
    <name evidence="1" type="ORF">DFJ69_5618</name>
</gene>
<keyword evidence="2" id="KW-1185">Reference proteome</keyword>
<name>A0A3D9T8K8_9ACTN</name>
<dbReference type="Proteomes" id="UP000256661">
    <property type="component" value="Unassembled WGS sequence"/>
</dbReference>
<proteinExistence type="predicted"/>
<organism evidence="1 2">
    <name type="scientific">Thermomonospora umbrina</name>
    <dbReference type="NCBI Taxonomy" id="111806"/>
    <lineage>
        <taxon>Bacteria</taxon>
        <taxon>Bacillati</taxon>
        <taxon>Actinomycetota</taxon>
        <taxon>Actinomycetes</taxon>
        <taxon>Streptosporangiales</taxon>
        <taxon>Thermomonosporaceae</taxon>
        <taxon>Thermomonospora</taxon>
    </lineage>
</organism>
<dbReference type="EMBL" id="QTTT01000001">
    <property type="protein sequence ID" value="REF00092.1"/>
    <property type="molecule type" value="Genomic_DNA"/>
</dbReference>
<evidence type="ECO:0000313" key="2">
    <source>
        <dbReference type="Proteomes" id="UP000256661"/>
    </source>
</evidence>
<dbReference type="RefSeq" id="WP_116025291.1">
    <property type="nucleotide sequence ID" value="NZ_QTTT01000001.1"/>
</dbReference>
<accession>A0A3D9T8K8</accession>
<sequence length="140" mass="15400">MRRRHRLRQWVNVVNLSTPLGLLLARACSGGVRRGPRGLLIGTGYRLPLPVATAFTVGNVIMVRGDGSVLERRPTLLDHEARHATQYACCLGPVMIVPYLVCAGVSLALCGDHASYNPFERLAGLADGGYPRRRLRLTRR</sequence>
<protein>
    <recommendedName>
        <fullName evidence="3">DUF4157 domain-containing protein</fullName>
    </recommendedName>
</protein>
<evidence type="ECO:0008006" key="3">
    <source>
        <dbReference type="Google" id="ProtNLM"/>
    </source>
</evidence>
<dbReference type="OrthoDB" id="3296472at2"/>